<evidence type="ECO:0000259" key="2">
    <source>
        <dbReference type="PROSITE" id="PS50172"/>
    </source>
</evidence>
<dbReference type="InterPro" id="IPR047252">
    <property type="entry name" value="TP53BP1-like"/>
</dbReference>
<feature type="domain" description="BRCT" evidence="2">
    <location>
        <begin position="949"/>
        <end position="1049"/>
    </location>
</feature>
<feature type="compositionally biased region" description="Basic and acidic residues" evidence="1">
    <location>
        <begin position="806"/>
        <end position="817"/>
    </location>
</feature>
<dbReference type="Gene3D" id="3.40.50.10190">
    <property type="entry name" value="BRCT domain"/>
    <property type="match status" value="2"/>
</dbReference>
<feature type="domain" description="BRCT" evidence="2">
    <location>
        <begin position="826"/>
        <end position="929"/>
    </location>
</feature>
<dbReference type="Proteomes" id="UP000325315">
    <property type="component" value="Unassembled WGS sequence"/>
</dbReference>
<dbReference type="InterPro" id="IPR001357">
    <property type="entry name" value="BRCT_dom"/>
</dbReference>
<comment type="caution">
    <text evidence="3">The sequence shown here is derived from an EMBL/GenBank/DDBJ whole genome shotgun (WGS) entry which is preliminary data.</text>
</comment>
<dbReference type="GO" id="GO:0000077">
    <property type="term" value="P:DNA damage checkpoint signaling"/>
    <property type="evidence" value="ECO:0007669"/>
    <property type="project" value="TreeGrafter"/>
</dbReference>
<dbReference type="OrthoDB" id="988602at2759"/>
<proteinExistence type="predicted"/>
<feature type="compositionally biased region" description="Polar residues" evidence="1">
    <location>
        <begin position="352"/>
        <end position="374"/>
    </location>
</feature>
<dbReference type="PROSITE" id="PS50172">
    <property type="entry name" value="BRCT"/>
    <property type="match status" value="2"/>
</dbReference>
<evidence type="ECO:0000313" key="4">
    <source>
        <dbReference type="Proteomes" id="UP000325315"/>
    </source>
</evidence>
<reference evidence="4" key="1">
    <citation type="journal article" date="2019" name="Plant Biotechnol. J.">
        <title>Genome sequencing of the Australian wild diploid species Gossypium australe highlights disease resistance and delayed gland morphogenesis.</title>
        <authorList>
            <person name="Cai Y."/>
            <person name="Cai X."/>
            <person name="Wang Q."/>
            <person name="Wang P."/>
            <person name="Zhang Y."/>
            <person name="Cai C."/>
            <person name="Xu Y."/>
            <person name="Wang K."/>
            <person name="Zhou Z."/>
            <person name="Wang C."/>
            <person name="Geng S."/>
            <person name="Li B."/>
            <person name="Dong Q."/>
            <person name="Hou Y."/>
            <person name="Wang H."/>
            <person name="Ai P."/>
            <person name="Liu Z."/>
            <person name="Yi F."/>
            <person name="Sun M."/>
            <person name="An G."/>
            <person name="Cheng J."/>
            <person name="Zhang Y."/>
            <person name="Shi Q."/>
            <person name="Xie Y."/>
            <person name="Shi X."/>
            <person name="Chang Y."/>
            <person name="Huang F."/>
            <person name="Chen Y."/>
            <person name="Hong S."/>
            <person name="Mi L."/>
            <person name="Sun Q."/>
            <person name="Zhang L."/>
            <person name="Zhou B."/>
            <person name="Peng R."/>
            <person name="Zhang X."/>
            <person name="Liu F."/>
        </authorList>
    </citation>
    <scope>NUCLEOTIDE SEQUENCE [LARGE SCALE GENOMIC DNA]</scope>
    <source>
        <strain evidence="4">cv. PA1801</strain>
    </source>
</reference>
<dbReference type="PANTHER" id="PTHR15321:SF3">
    <property type="entry name" value="TP53-BINDING PROTEIN 1"/>
    <property type="match status" value="1"/>
</dbReference>
<keyword evidence="4" id="KW-1185">Reference proteome</keyword>
<gene>
    <name evidence="3" type="ORF">EPI10_021801</name>
</gene>
<dbReference type="SUPFAM" id="SSF52113">
    <property type="entry name" value="BRCT domain"/>
    <property type="match status" value="2"/>
</dbReference>
<accession>A0A5B6WJ39</accession>
<feature type="region of interest" description="Disordered" evidence="1">
    <location>
        <begin position="351"/>
        <end position="374"/>
    </location>
</feature>
<sequence length="1148" mass="126189">MGSLGFRPPQFSEELAWLPACLQRITDSSVQPRSPSHQQFKVLHFRLNLSSDGDSQYYQSQLFSAACTQHGSKNVLQLPQIEIPAGAKNDPVQNEDGACGVNALPMISIPRDVENVGEKTALIQNEDSACGVNALPIISIPRDVESVGEKTALIQNEESACGVNGLPIISNPRDVENVGEKTALIQNKDSSCGVNALPMISISRDVENVGGQSSNHANDCSEHSIEKITVRNLKSTDIKDAVELSIAASEALVIHELVKSESAAEALPTAAVLEAALQVKQARLESSEDAFDCPTETGDEMDFLSDLDDLTMADAFEDVGLSFSCFSNQHACDSDVSLVKDTPVSEDCFRSGNGTENAEHCSPQNKPSDYPTSSLKNSDPILHEMVKEVSHVSATAERVGFSKVDASLQSQADLHCSDLCDLKNAAGESNASPFVTDDFRSRWLGGWTGKEADPEQPKPKTKNITKCFVAETSFFSESADVAPDENSLVRKCANERSNIASDQSVHFEGLPDLVDEGIMVSQDVRSSYPSLVDPLCSIVPCSISSENAGTELGQTRNSGEGSAGNCPCSSVEPQNVNMHVESIFETRQDLPEFDGEYSATKVQRQLTSLKIYSKVLHENDSILGSQRLCVNQVTSLHLRDKNSGIRFCDKRNSEMSLAISSIPECTIGRDAEENIAVNNPDGEGMNNKNYEHPKDRAQLQDQPSMGKSSLLILPQRMRQRLEAAKLLDCGSKANAERIVAEDVSVLHNSGSNIQGMQSECNNGMKAPARKRVHFSEIEVDFQKNKELTIRQSSHKKSSASRTGKRFKPDAQTEDGKRGSTMHFRNQKDFLFQDIKFLLTGFSRAKEKEIEGLIWKYGGIVLVDIPSPSNRGKRCSRHKFQQLPIILCPKKLQTTKFLYACAVNSLILKDEWLTDSVTAGSALSPEKYMVLSNQPDTRLTRIGKPVRHDNNGYIFDGVGVMLHGKPYFCTKFAKVIQHGGGRVFKTLLCLSQNLDAEKISMAVVVCEGENRASRHLRQCASERTIPMMPSSWIVRSLYSGKLLPFTEKRHATLHVVMGSDSFLLMELGLRKKEIKSKDSKDTFSGRTAEYSFSGDGLTYSNLIGVQKKRWFGYGKNSLLPFRLSVFLIKLLSDGYAASLRHDLNVVRIT</sequence>
<feature type="region of interest" description="Disordered" evidence="1">
    <location>
        <begin position="789"/>
        <end position="819"/>
    </location>
</feature>
<dbReference type="GO" id="GO:0042393">
    <property type="term" value="F:histone binding"/>
    <property type="evidence" value="ECO:0007669"/>
    <property type="project" value="TreeGrafter"/>
</dbReference>
<dbReference type="InterPro" id="IPR036420">
    <property type="entry name" value="BRCT_dom_sf"/>
</dbReference>
<dbReference type="GO" id="GO:0005634">
    <property type="term" value="C:nucleus"/>
    <property type="evidence" value="ECO:0007669"/>
    <property type="project" value="TreeGrafter"/>
</dbReference>
<dbReference type="SMART" id="SM00292">
    <property type="entry name" value="BRCT"/>
    <property type="match status" value="2"/>
</dbReference>
<organism evidence="3 4">
    <name type="scientific">Gossypium australe</name>
    <dbReference type="NCBI Taxonomy" id="47621"/>
    <lineage>
        <taxon>Eukaryota</taxon>
        <taxon>Viridiplantae</taxon>
        <taxon>Streptophyta</taxon>
        <taxon>Embryophyta</taxon>
        <taxon>Tracheophyta</taxon>
        <taxon>Spermatophyta</taxon>
        <taxon>Magnoliopsida</taxon>
        <taxon>eudicotyledons</taxon>
        <taxon>Gunneridae</taxon>
        <taxon>Pentapetalae</taxon>
        <taxon>rosids</taxon>
        <taxon>malvids</taxon>
        <taxon>Malvales</taxon>
        <taxon>Malvaceae</taxon>
        <taxon>Malvoideae</taxon>
        <taxon>Gossypium</taxon>
    </lineage>
</organism>
<dbReference type="GO" id="GO:0045944">
    <property type="term" value="P:positive regulation of transcription by RNA polymerase II"/>
    <property type="evidence" value="ECO:0007669"/>
    <property type="project" value="TreeGrafter"/>
</dbReference>
<feature type="compositionally biased region" description="Basic residues" evidence="1">
    <location>
        <begin position="792"/>
        <end position="805"/>
    </location>
</feature>
<dbReference type="AlphaFoldDB" id="A0A5B6WJ39"/>
<dbReference type="PANTHER" id="PTHR15321">
    <property type="entry name" value="TUMOR SUPPRESSOR P53-BINDING PROTEIN 1"/>
    <property type="match status" value="1"/>
</dbReference>
<protein>
    <submittedName>
        <fullName evidence="3">BRCT domain-containing protein</fullName>
    </submittedName>
</protein>
<dbReference type="Pfam" id="PF16770">
    <property type="entry name" value="RTT107_BRCT_5"/>
    <property type="match status" value="1"/>
</dbReference>
<name>A0A5B6WJ39_9ROSI</name>
<evidence type="ECO:0000313" key="3">
    <source>
        <dbReference type="EMBL" id="KAA3481433.1"/>
    </source>
</evidence>
<dbReference type="EMBL" id="SMMG02000003">
    <property type="protein sequence ID" value="KAA3481433.1"/>
    <property type="molecule type" value="Genomic_DNA"/>
</dbReference>
<dbReference type="Pfam" id="PF18428">
    <property type="entry name" value="BRCT_3"/>
    <property type="match status" value="1"/>
</dbReference>
<evidence type="ECO:0000256" key="1">
    <source>
        <dbReference type="SAM" id="MobiDB-lite"/>
    </source>
</evidence>